<accession>A0A2K9HKS7</accession>
<sequence>MELQSGFENAMLNQQLIHGVLKRVHIYPTRFDYDDYFQEATIIYAQTYVDYCRRDGDLGRIKPYIFQKLVWRLTDMLRQEKKYHDFHSLEEFDFQRVPENESSAMLDFIDWQKLTLLEREMLQEHFIQNRPLSILAKCKNTSTRNLRYRRDRLLKKLREMEQQ</sequence>
<evidence type="ECO:0000313" key="1">
    <source>
        <dbReference type="EMBL" id="AUI72516.1"/>
    </source>
</evidence>
<evidence type="ECO:0000313" key="2">
    <source>
        <dbReference type="Proteomes" id="UP000234653"/>
    </source>
</evidence>
<protein>
    <recommendedName>
        <fullName evidence="3">RNA polymerase sigma-70 region 2 domain-containing protein</fullName>
    </recommendedName>
</protein>
<evidence type="ECO:0008006" key="3">
    <source>
        <dbReference type="Google" id="ProtNLM"/>
    </source>
</evidence>
<name>A0A2K9HKS7_9LACO</name>
<dbReference type="OrthoDB" id="2248780at2"/>
<dbReference type="AlphaFoldDB" id="A0A2K9HKS7"/>
<dbReference type="EMBL" id="CP018867">
    <property type="protein sequence ID" value="AUI72516.1"/>
    <property type="molecule type" value="Genomic_DNA"/>
</dbReference>
<dbReference type="STRING" id="1423720.FC67_GL000051"/>
<dbReference type="KEGG" id="lali:LA20249_10120"/>
<dbReference type="RefSeq" id="WP_057737599.1">
    <property type="nucleotide sequence ID" value="NZ_AZDQ01000006.1"/>
</dbReference>
<gene>
    <name evidence="1" type="ORF">LA20249_10120</name>
</gene>
<keyword evidence="2" id="KW-1185">Reference proteome</keyword>
<organism evidence="1 2">
    <name type="scientific">Companilactobacillus alimentarius DSM 20249</name>
    <dbReference type="NCBI Taxonomy" id="1423720"/>
    <lineage>
        <taxon>Bacteria</taxon>
        <taxon>Bacillati</taxon>
        <taxon>Bacillota</taxon>
        <taxon>Bacilli</taxon>
        <taxon>Lactobacillales</taxon>
        <taxon>Lactobacillaceae</taxon>
        <taxon>Companilactobacillus</taxon>
    </lineage>
</organism>
<reference evidence="1 2" key="1">
    <citation type="submission" date="2016-12" db="EMBL/GenBank/DDBJ databases">
        <title>The whole genome sequencing and assembly of Lactobacillus alimentarius DSM 20249T strain.</title>
        <authorList>
            <person name="Lee Y.-J."/>
            <person name="Yi H."/>
            <person name="Bahn Y.-S."/>
            <person name="Kim J.F."/>
            <person name="Lee D.-W."/>
        </authorList>
    </citation>
    <scope>NUCLEOTIDE SEQUENCE [LARGE SCALE GENOMIC DNA]</scope>
    <source>
        <strain evidence="1 2">DSM 20249</strain>
    </source>
</reference>
<proteinExistence type="predicted"/>
<dbReference type="Proteomes" id="UP000234653">
    <property type="component" value="Chromosome"/>
</dbReference>